<dbReference type="Proteomes" id="UP000664034">
    <property type="component" value="Unassembled WGS sequence"/>
</dbReference>
<comment type="caution">
    <text evidence="1">The sequence shown here is derived from an EMBL/GenBank/DDBJ whole genome shotgun (WGS) entry which is preliminary data.</text>
</comment>
<sequence>MNKLVIFGILCEDKAHRNFIHHYLTACFPDTFLENEAFGWQIRASNAKEVDDSISDATRLGFTKYQLDVLIVGRDADTTQPKRIDELKIKHDAACGGHPKVVFMIPVQCIEHWLLYIKNHQENPSSTKNQTLETIIRRECKRLVYGEIKKPDHQVEIASSLLIGFDSDWLEQRSESFKKFHNQVKAFLASYADSNL</sequence>
<dbReference type="RefSeq" id="WP_207367045.1">
    <property type="nucleotide sequence ID" value="NZ_JAFMYV010000015.1"/>
</dbReference>
<evidence type="ECO:0000313" key="1">
    <source>
        <dbReference type="EMBL" id="MBO0939514.1"/>
    </source>
</evidence>
<protein>
    <recommendedName>
        <fullName evidence="3">DUF4276 family protein</fullName>
    </recommendedName>
</protein>
<organism evidence="1 2">
    <name type="scientific">Fibrella rubiginis</name>
    <dbReference type="NCBI Taxonomy" id="2817060"/>
    <lineage>
        <taxon>Bacteria</taxon>
        <taxon>Pseudomonadati</taxon>
        <taxon>Bacteroidota</taxon>
        <taxon>Cytophagia</taxon>
        <taxon>Cytophagales</taxon>
        <taxon>Spirosomataceae</taxon>
        <taxon>Fibrella</taxon>
    </lineage>
</organism>
<name>A0A939GI63_9BACT</name>
<dbReference type="AlphaFoldDB" id="A0A939GI63"/>
<accession>A0A939GI63</accession>
<evidence type="ECO:0000313" key="2">
    <source>
        <dbReference type="Proteomes" id="UP000664034"/>
    </source>
</evidence>
<gene>
    <name evidence="1" type="ORF">J2I47_23390</name>
</gene>
<reference evidence="1" key="1">
    <citation type="submission" date="2021-03" db="EMBL/GenBank/DDBJ databases">
        <title>Fibrella sp. HMF5335 genome sequencing and assembly.</title>
        <authorList>
            <person name="Kang H."/>
            <person name="Kim H."/>
            <person name="Bae S."/>
            <person name="Joh K."/>
        </authorList>
    </citation>
    <scope>NUCLEOTIDE SEQUENCE</scope>
    <source>
        <strain evidence="1">HMF5335</strain>
    </source>
</reference>
<dbReference type="EMBL" id="JAFMYV010000015">
    <property type="protein sequence ID" value="MBO0939514.1"/>
    <property type="molecule type" value="Genomic_DNA"/>
</dbReference>
<keyword evidence="2" id="KW-1185">Reference proteome</keyword>
<evidence type="ECO:0008006" key="3">
    <source>
        <dbReference type="Google" id="ProtNLM"/>
    </source>
</evidence>
<proteinExistence type="predicted"/>